<dbReference type="AlphaFoldDB" id="A0AAV5MSC6"/>
<reference evidence="1 2" key="1">
    <citation type="journal article" date="2021" name="Commun. Biol.">
        <title>The genome of Shorea leprosula (Dipterocarpaceae) highlights the ecological relevance of drought in aseasonal tropical rainforests.</title>
        <authorList>
            <person name="Ng K.K.S."/>
            <person name="Kobayashi M.J."/>
            <person name="Fawcett J.A."/>
            <person name="Hatakeyama M."/>
            <person name="Paape T."/>
            <person name="Ng C.H."/>
            <person name="Ang C.C."/>
            <person name="Tnah L.H."/>
            <person name="Lee C.T."/>
            <person name="Nishiyama T."/>
            <person name="Sese J."/>
            <person name="O'Brien M.J."/>
            <person name="Copetti D."/>
            <person name="Mohd Noor M.I."/>
            <person name="Ong R.C."/>
            <person name="Putra M."/>
            <person name="Sireger I.Z."/>
            <person name="Indrioko S."/>
            <person name="Kosugi Y."/>
            <person name="Izuno A."/>
            <person name="Isagi Y."/>
            <person name="Lee S.L."/>
            <person name="Shimizu K.K."/>
        </authorList>
    </citation>
    <scope>NUCLEOTIDE SEQUENCE [LARGE SCALE GENOMIC DNA]</scope>
    <source>
        <strain evidence="1">214</strain>
    </source>
</reference>
<protein>
    <submittedName>
        <fullName evidence="1">Uncharacterized protein</fullName>
    </submittedName>
</protein>
<organism evidence="1 2">
    <name type="scientific">Rubroshorea leprosula</name>
    <dbReference type="NCBI Taxonomy" id="152421"/>
    <lineage>
        <taxon>Eukaryota</taxon>
        <taxon>Viridiplantae</taxon>
        <taxon>Streptophyta</taxon>
        <taxon>Embryophyta</taxon>
        <taxon>Tracheophyta</taxon>
        <taxon>Spermatophyta</taxon>
        <taxon>Magnoliopsida</taxon>
        <taxon>eudicotyledons</taxon>
        <taxon>Gunneridae</taxon>
        <taxon>Pentapetalae</taxon>
        <taxon>rosids</taxon>
        <taxon>malvids</taxon>
        <taxon>Malvales</taxon>
        <taxon>Dipterocarpaceae</taxon>
        <taxon>Rubroshorea</taxon>
    </lineage>
</organism>
<name>A0AAV5MSC6_9ROSI</name>
<sequence>MAEARSFERVLSTFKIVLKYAVVNAERNQWQGQTFCTFQMAKAHNSRSILERVLSTNSVVFVMNLIVFIP</sequence>
<evidence type="ECO:0000313" key="1">
    <source>
        <dbReference type="EMBL" id="GKV52019.1"/>
    </source>
</evidence>
<gene>
    <name evidence="1" type="ORF">SLEP1_g58627</name>
</gene>
<dbReference type="EMBL" id="BPVZ01000586">
    <property type="protein sequence ID" value="GKV52019.1"/>
    <property type="molecule type" value="Genomic_DNA"/>
</dbReference>
<proteinExistence type="predicted"/>
<dbReference type="Proteomes" id="UP001054252">
    <property type="component" value="Unassembled WGS sequence"/>
</dbReference>
<accession>A0AAV5MSC6</accession>
<keyword evidence="2" id="KW-1185">Reference proteome</keyword>
<comment type="caution">
    <text evidence="1">The sequence shown here is derived from an EMBL/GenBank/DDBJ whole genome shotgun (WGS) entry which is preliminary data.</text>
</comment>
<evidence type="ECO:0000313" key="2">
    <source>
        <dbReference type="Proteomes" id="UP001054252"/>
    </source>
</evidence>